<feature type="domain" description="AAA+ ATPase" evidence="2">
    <location>
        <begin position="576"/>
        <end position="702"/>
    </location>
</feature>
<keyword evidence="3" id="KW-0132">Cell division</keyword>
<dbReference type="InterPro" id="IPR003593">
    <property type="entry name" value="AAA+_ATPase"/>
</dbReference>
<dbReference type="PANTHER" id="PTHR46411:SF3">
    <property type="entry name" value="AAA+ ATPASE DOMAIN-CONTAINING PROTEIN"/>
    <property type="match status" value="1"/>
</dbReference>
<dbReference type="CDD" id="cd19481">
    <property type="entry name" value="RecA-like_protease"/>
    <property type="match status" value="1"/>
</dbReference>
<name>A0A8T9C775_9HELO</name>
<feature type="region of interest" description="Disordered" evidence="1">
    <location>
        <begin position="818"/>
        <end position="884"/>
    </location>
</feature>
<dbReference type="GO" id="GO:0005524">
    <property type="term" value="F:ATP binding"/>
    <property type="evidence" value="ECO:0007669"/>
    <property type="project" value="InterPro"/>
</dbReference>
<gene>
    <name evidence="3" type="ORF">LSUE1_G002852</name>
</gene>
<dbReference type="Pfam" id="PF00004">
    <property type="entry name" value="AAA"/>
    <property type="match status" value="1"/>
</dbReference>
<dbReference type="PANTHER" id="PTHR46411">
    <property type="entry name" value="FAMILY ATPASE, PUTATIVE-RELATED"/>
    <property type="match status" value="1"/>
</dbReference>
<organism evidence="3 4">
    <name type="scientific">Lachnellula suecica</name>
    <dbReference type="NCBI Taxonomy" id="602035"/>
    <lineage>
        <taxon>Eukaryota</taxon>
        <taxon>Fungi</taxon>
        <taxon>Dikarya</taxon>
        <taxon>Ascomycota</taxon>
        <taxon>Pezizomycotina</taxon>
        <taxon>Leotiomycetes</taxon>
        <taxon>Helotiales</taxon>
        <taxon>Lachnaceae</taxon>
        <taxon>Lachnellula</taxon>
    </lineage>
</organism>
<evidence type="ECO:0000259" key="2">
    <source>
        <dbReference type="SMART" id="SM00382"/>
    </source>
</evidence>
<dbReference type="AlphaFoldDB" id="A0A8T9C775"/>
<dbReference type="InterPro" id="IPR003959">
    <property type="entry name" value="ATPase_AAA_core"/>
</dbReference>
<dbReference type="InterPro" id="IPR056599">
    <property type="entry name" value="AAA_lid_fung"/>
</dbReference>
<accession>A0A8T9C775</accession>
<dbReference type="Gene3D" id="3.40.50.300">
    <property type="entry name" value="P-loop containing nucleotide triphosphate hydrolases"/>
    <property type="match status" value="1"/>
</dbReference>
<evidence type="ECO:0000256" key="1">
    <source>
        <dbReference type="SAM" id="MobiDB-lite"/>
    </source>
</evidence>
<comment type="caution">
    <text evidence="3">The sequence shown here is derived from an EMBL/GenBank/DDBJ whole genome shotgun (WGS) entry which is preliminary data.</text>
</comment>
<evidence type="ECO:0000313" key="3">
    <source>
        <dbReference type="EMBL" id="TVY81525.1"/>
    </source>
</evidence>
<dbReference type="GO" id="GO:0016887">
    <property type="term" value="F:ATP hydrolysis activity"/>
    <property type="evidence" value="ECO:0007669"/>
    <property type="project" value="InterPro"/>
</dbReference>
<keyword evidence="3" id="KW-0131">Cell cycle</keyword>
<feature type="compositionally biased region" description="Basic and acidic residues" evidence="1">
    <location>
        <begin position="818"/>
        <end position="838"/>
    </location>
</feature>
<dbReference type="Pfam" id="PF22942">
    <property type="entry name" value="DUF7025"/>
    <property type="match status" value="1"/>
</dbReference>
<dbReference type="Proteomes" id="UP000469558">
    <property type="component" value="Unassembled WGS sequence"/>
</dbReference>
<dbReference type="SMART" id="SM00382">
    <property type="entry name" value="AAA"/>
    <property type="match status" value="1"/>
</dbReference>
<dbReference type="SUPFAM" id="SSF52540">
    <property type="entry name" value="P-loop containing nucleoside triphosphate hydrolases"/>
    <property type="match status" value="1"/>
</dbReference>
<dbReference type="InterPro" id="IPR027417">
    <property type="entry name" value="P-loop_NTPase"/>
</dbReference>
<keyword evidence="4" id="KW-1185">Reference proteome</keyword>
<reference evidence="3 4" key="1">
    <citation type="submission" date="2018-05" db="EMBL/GenBank/DDBJ databases">
        <title>Genome sequencing and assembly of the regulated plant pathogen Lachnellula willkommii and related sister species for the development of diagnostic species identification markers.</title>
        <authorList>
            <person name="Giroux E."/>
            <person name="Bilodeau G."/>
        </authorList>
    </citation>
    <scope>NUCLEOTIDE SEQUENCE [LARGE SCALE GENOMIC DNA]</scope>
    <source>
        <strain evidence="3 4">CBS 268.59</strain>
    </source>
</reference>
<proteinExistence type="predicted"/>
<dbReference type="EMBL" id="QGMK01000465">
    <property type="protein sequence ID" value="TVY81525.1"/>
    <property type="molecule type" value="Genomic_DNA"/>
</dbReference>
<protein>
    <submittedName>
        <fullName evidence="3">Putative cell division cycle ATPase</fullName>
    </submittedName>
</protein>
<dbReference type="OrthoDB" id="10042665at2759"/>
<sequence>MASDHQTSIDNAPKTIELDESEYFADPPELGQITIIPEVRKCNIVHFKNRFNASEKGIYEEELKLRQSSATQRAKSRGRTVEPANELTTRKVRVGKSDSKILARIRIQSPALLLILSKVMKESWGGRPRTFLRPFRALISWHSQVLEVLRDLKAKWDHPEGKPEPARTPVSLDESESQAKTSLDDSPEALAELRCYVKFMTREIMPLYRRFEKLDETSNAKIRFQDLWWLFRVGEIVYRPCGTGADKEVDNLALGNRHWRVYGTRSSWPKYRMGAFDDHQNYKSEDSGGLASFGLHVYCIDYTGEEYCVVTETFEIQPYQSERPINSLKLFPQRFLSNHEEKLRASVEFGKMFQRSLDIKRASYNWWTTILDPRGEPTTDAEGHILQRPEYVDSEVIVDFAEAFQACPSWKPVPSILKPEEPSPSTTFDDFYINWWSDSDRSSLLSETTEIIVLWSGVTTRERNKNVLEDKFLVSVRENDKNNVLTTAKYIRECDMPLLPARIFAYILRDRKFAQLDVQRLNPVKVSNDVFDCLKIPDHHKDIIQSLVEDHFMKKAENKKDGVDRLSLDWIKGKGKGLFILLHGVPGVGKTATAEAVAQASGKPLFAITCGDLGLTPSEMESGLQRIFRLANTWDCVLLLDEVDTFFSQRAKGDATLTKNVLVSVFLRVLEYYDGLLFLTTNRPGALDEAFKSRIHLTLYYPPLSYHQTIDIWRLNIDRLRKVERERCENHGHELLQINEQEIMRFAKEKFNQNRSKFRWNGRQIRNAFQIASSLAHFDGRKDGIQPRLTVDHFKMIHMVTEDFDMFLQEAKGKTDGELAFDRGDRADHWGDEGKVEVYEPPPSPGGTIRRASLKPQSPFPQSPFPQSQQRGPFRNATQSGGDF</sequence>
<dbReference type="GO" id="GO:0051301">
    <property type="term" value="P:cell division"/>
    <property type="evidence" value="ECO:0007669"/>
    <property type="project" value="UniProtKB-KW"/>
</dbReference>
<dbReference type="InterPro" id="IPR054289">
    <property type="entry name" value="DUF7025"/>
</dbReference>
<evidence type="ECO:0000313" key="4">
    <source>
        <dbReference type="Proteomes" id="UP000469558"/>
    </source>
</evidence>
<feature type="region of interest" description="Disordered" evidence="1">
    <location>
        <begin position="157"/>
        <end position="185"/>
    </location>
</feature>
<dbReference type="Pfam" id="PF23232">
    <property type="entry name" value="AAA_lid_13"/>
    <property type="match status" value="1"/>
</dbReference>